<sequence length="131" mass="15733">RLIMNDDGYVKNHLKKVLTVGTTSPLMRERLHTSNYVQTTQWWEPCVCIYPYHMDLVHKIFYIVLYLLRSSKPSVCIYPYHMGLVHKSFYIVLYLLRRLYFHLYLFEFLSSLLICFITKTNNKPLSNSFRA</sequence>
<keyword evidence="1" id="KW-0472">Membrane</keyword>
<evidence type="ECO:0000256" key="1">
    <source>
        <dbReference type="SAM" id="Phobius"/>
    </source>
</evidence>
<dbReference type="AlphaFoldDB" id="A0A445GW52"/>
<protein>
    <submittedName>
        <fullName evidence="2">Uncharacterized protein</fullName>
    </submittedName>
</protein>
<organism evidence="2 3">
    <name type="scientific">Glycine soja</name>
    <name type="common">Wild soybean</name>
    <dbReference type="NCBI Taxonomy" id="3848"/>
    <lineage>
        <taxon>Eukaryota</taxon>
        <taxon>Viridiplantae</taxon>
        <taxon>Streptophyta</taxon>
        <taxon>Embryophyta</taxon>
        <taxon>Tracheophyta</taxon>
        <taxon>Spermatophyta</taxon>
        <taxon>Magnoliopsida</taxon>
        <taxon>eudicotyledons</taxon>
        <taxon>Gunneridae</taxon>
        <taxon>Pentapetalae</taxon>
        <taxon>rosids</taxon>
        <taxon>fabids</taxon>
        <taxon>Fabales</taxon>
        <taxon>Fabaceae</taxon>
        <taxon>Papilionoideae</taxon>
        <taxon>50 kb inversion clade</taxon>
        <taxon>NPAAA clade</taxon>
        <taxon>indigoferoid/millettioid clade</taxon>
        <taxon>Phaseoleae</taxon>
        <taxon>Glycine</taxon>
        <taxon>Glycine subgen. Soja</taxon>
    </lineage>
</organism>
<dbReference type="Proteomes" id="UP000289340">
    <property type="component" value="Chromosome 15"/>
</dbReference>
<evidence type="ECO:0000313" key="2">
    <source>
        <dbReference type="EMBL" id="RZB65476.1"/>
    </source>
</evidence>
<feature type="transmembrane region" description="Helical" evidence="1">
    <location>
        <begin position="99"/>
        <end position="118"/>
    </location>
</feature>
<gene>
    <name evidence="2" type="ORF">D0Y65_041504</name>
</gene>
<dbReference type="EMBL" id="QZWG01000015">
    <property type="protein sequence ID" value="RZB65476.1"/>
    <property type="molecule type" value="Genomic_DNA"/>
</dbReference>
<keyword evidence="3" id="KW-1185">Reference proteome</keyword>
<evidence type="ECO:0000313" key="3">
    <source>
        <dbReference type="Proteomes" id="UP000289340"/>
    </source>
</evidence>
<feature type="non-terminal residue" evidence="2">
    <location>
        <position position="1"/>
    </location>
</feature>
<name>A0A445GW52_GLYSO</name>
<comment type="caution">
    <text evidence="2">The sequence shown here is derived from an EMBL/GenBank/DDBJ whole genome shotgun (WGS) entry which is preliminary data.</text>
</comment>
<reference evidence="2 3" key="1">
    <citation type="submission" date="2018-09" db="EMBL/GenBank/DDBJ databases">
        <title>A high-quality reference genome of wild soybean provides a powerful tool to mine soybean genomes.</title>
        <authorList>
            <person name="Xie M."/>
            <person name="Chung C.Y.L."/>
            <person name="Li M.-W."/>
            <person name="Wong F.-L."/>
            <person name="Chan T.-F."/>
            <person name="Lam H.-M."/>
        </authorList>
    </citation>
    <scope>NUCLEOTIDE SEQUENCE [LARGE SCALE GENOMIC DNA]</scope>
    <source>
        <strain evidence="3">cv. W05</strain>
        <tissue evidence="2">Hypocotyl of etiolated seedlings</tissue>
    </source>
</reference>
<accession>A0A445GW52</accession>
<keyword evidence="1" id="KW-0812">Transmembrane</keyword>
<keyword evidence="1" id="KW-1133">Transmembrane helix</keyword>
<proteinExistence type="predicted"/>